<evidence type="ECO:0000313" key="7">
    <source>
        <dbReference type="Proteomes" id="UP000045285"/>
    </source>
</evidence>
<dbReference type="GO" id="GO:0008800">
    <property type="term" value="F:beta-lactamase activity"/>
    <property type="evidence" value="ECO:0007669"/>
    <property type="project" value="UniProtKB-EC"/>
</dbReference>
<sequence length="290" mass="31910">MTEEPRKQTPGVYRRRVGDAMVTVINDGFLDISVAILRGTERGDMEGLMREQFRHTEPRLTVNAFVIETGNRTVLVDAGGGSTTVYSMGLLPQNLEAAGFKPTDFDTVLLTHIHPDHSSGLIDKAGKPLFPRAEIIVHQDDFDFWSDPEKRGKSAAAVPYTGSADALLTTYRGRFRPTNGEEVVPGIRQLPLPGHTPGHSGYQLDSAGETLVMWGDTVHVPEIQIPRPQVTSEYDVDEALAHANRRKIFEHVANERLLVTGGHLHLPGFAHVVKAGAGYRLVPEAWLVQL</sequence>
<evidence type="ECO:0000256" key="1">
    <source>
        <dbReference type="ARBA" id="ARBA00007749"/>
    </source>
</evidence>
<dbReference type="EC" id="3.5.2.6" evidence="6"/>
<dbReference type="SUPFAM" id="SSF56281">
    <property type="entry name" value="Metallo-hydrolase/oxidoreductase"/>
    <property type="match status" value="1"/>
</dbReference>
<comment type="similarity">
    <text evidence="1">Belongs to the metallo-beta-lactamase superfamily.</text>
</comment>
<feature type="domain" description="Metallo-beta-lactamase" evidence="5">
    <location>
        <begin position="61"/>
        <end position="263"/>
    </location>
</feature>
<evidence type="ECO:0000256" key="2">
    <source>
        <dbReference type="ARBA" id="ARBA00022723"/>
    </source>
</evidence>
<protein>
    <submittedName>
        <fullName evidence="6">Beta-lactamase domain protein</fullName>
        <ecNumber evidence="6">3.5.2.6</ecNumber>
    </submittedName>
</protein>
<dbReference type="CDD" id="cd07720">
    <property type="entry name" value="OPHC2-like_MBL-fold"/>
    <property type="match status" value="1"/>
</dbReference>
<keyword evidence="7" id="KW-1185">Reference proteome</keyword>
<evidence type="ECO:0000259" key="5">
    <source>
        <dbReference type="SMART" id="SM00849"/>
    </source>
</evidence>
<keyword evidence="4" id="KW-0862">Zinc</keyword>
<gene>
    <name evidence="6" type="ORF">MPL3356_150088</name>
</gene>
<evidence type="ECO:0000256" key="4">
    <source>
        <dbReference type="ARBA" id="ARBA00022833"/>
    </source>
</evidence>
<evidence type="ECO:0000256" key="3">
    <source>
        <dbReference type="ARBA" id="ARBA00022801"/>
    </source>
</evidence>
<dbReference type="GO" id="GO:0046872">
    <property type="term" value="F:metal ion binding"/>
    <property type="evidence" value="ECO:0007669"/>
    <property type="project" value="UniProtKB-KW"/>
</dbReference>
<dbReference type="Proteomes" id="UP000045285">
    <property type="component" value="Unassembled WGS sequence"/>
</dbReference>
<dbReference type="InterPro" id="IPR036866">
    <property type="entry name" value="RibonucZ/Hydroxyglut_hydro"/>
</dbReference>
<dbReference type="PANTHER" id="PTHR42978">
    <property type="entry name" value="QUORUM-QUENCHING LACTONASE YTNP-RELATED-RELATED"/>
    <property type="match status" value="1"/>
</dbReference>
<evidence type="ECO:0000313" key="6">
    <source>
        <dbReference type="EMBL" id="CDX13839.1"/>
    </source>
</evidence>
<dbReference type="PANTHER" id="PTHR42978:SF6">
    <property type="entry name" value="QUORUM-QUENCHING LACTONASE YTNP-RELATED"/>
    <property type="match status" value="1"/>
</dbReference>
<keyword evidence="3 6" id="KW-0378">Hydrolase</keyword>
<dbReference type="InterPro" id="IPR001279">
    <property type="entry name" value="Metallo-B-lactamas"/>
</dbReference>
<dbReference type="Pfam" id="PF00753">
    <property type="entry name" value="Lactamase_B"/>
    <property type="match status" value="1"/>
</dbReference>
<organism evidence="6 7">
    <name type="scientific">Mesorhizobium plurifarium</name>
    <dbReference type="NCBI Taxonomy" id="69974"/>
    <lineage>
        <taxon>Bacteria</taxon>
        <taxon>Pseudomonadati</taxon>
        <taxon>Pseudomonadota</taxon>
        <taxon>Alphaproteobacteria</taxon>
        <taxon>Hyphomicrobiales</taxon>
        <taxon>Phyllobacteriaceae</taxon>
        <taxon>Mesorhizobium</taxon>
    </lineage>
</organism>
<reference evidence="7" key="1">
    <citation type="submission" date="2014-08" db="EMBL/GenBank/DDBJ databases">
        <authorList>
            <person name="Moulin L."/>
        </authorList>
    </citation>
    <scope>NUCLEOTIDE SEQUENCE [LARGE SCALE GENOMIC DNA]</scope>
</reference>
<keyword evidence="2" id="KW-0479">Metal-binding</keyword>
<dbReference type="InterPro" id="IPR051013">
    <property type="entry name" value="MBL_superfamily_lactonases"/>
</dbReference>
<dbReference type="SMART" id="SM00849">
    <property type="entry name" value="Lactamase_B"/>
    <property type="match status" value="1"/>
</dbReference>
<dbReference type="STRING" id="69974.MPLDJ20_20466"/>
<dbReference type="EMBL" id="CCMZ01000007">
    <property type="protein sequence ID" value="CDX13839.1"/>
    <property type="molecule type" value="Genomic_DNA"/>
</dbReference>
<dbReference type="AlphaFoldDB" id="A0A090DE76"/>
<dbReference type="Gene3D" id="3.60.15.10">
    <property type="entry name" value="Ribonuclease Z/Hydroxyacylglutathione hydrolase-like"/>
    <property type="match status" value="1"/>
</dbReference>
<accession>A0A090DE76</accession>
<name>A0A090DE76_MESPL</name>
<proteinExistence type="inferred from homology"/>